<evidence type="ECO:0000313" key="1">
    <source>
        <dbReference type="EMBL" id="JAH12324.1"/>
    </source>
</evidence>
<proteinExistence type="predicted"/>
<organism evidence="1">
    <name type="scientific">Anguilla anguilla</name>
    <name type="common">European freshwater eel</name>
    <name type="synonym">Muraena anguilla</name>
    <dbReference type="NCBI Taxonomy" id="7936"/>
    <lineage>
        <taxon>Eukaryota</taxon>
        <taxon>Metazoa</taxon>
        <taxon>Chordata</taxon>
        <taxon>Craniata</taxon>
        <taxon>Vertebrata</taxon>
        <taxon>Euteleostomi</taxon>
        <taxon>Actinopterygii</taxon>
        <taxon>Neopterygii</taxon>
        <taxon>Teleostei</taxon>
        <taxon>Anguilliformes</taxon>
        <taxon>Anguillidae</taxon>
        <taxon>Anguilla</taxon>
    </lineage>
</organism>
<reference evidence="1" key="1">
    <citation type="submission" date="2014-11" db="EMBL/GenBank/DDBJ databases">
        <authorList>
            <person name="Amaro Gonzalez C."/>
        </authorList>
    </citation>
    <scope>NUCLEOTIDE SEQUENCE</scope>
</reference>
<sequence>MIFCTFHKMSSFFDDPRLQLPVGNNHWELVEFSI</sequence>
<dbReference type="AlphaFoldDB" id="A0A0E9Q6H2"/>
<dbReference type="EMBL" id="GBXM01096253">
    <property type="protein sequence ID" value="JAH12324.1"/>
    <property type="molecule type" value="Transcribed_RNA"/>
</dbReference>
<name>A0A0E9Q6H2_ANGAN</name>
<protein>
    <submittedName>
        <fullName evidence="1">Uncharacterized protein</fullName>
    </submittedName>
</protein>
<accession>A0A0E9Q6H2</accession>
<reference evidence="1" key="2">
    <citation type="journal article" date="2015" name="Fish Shellfish Immunol.">
        <title>Early steps in the European eel (Anguilla anguilla)-Vibrio vulnificus interaction in the gills: Role of the RtxA13 toxin.</title>
        <authorList>
            <person name="Callol A."/>
            <person name="Pajuelo D."/>
            <person name="Ebbesson L."/>
            <person name="Teles M."/>
            <person name="MacKenzie S."/>
            <person name="Amaro C."/>
        </authorList>
    </citation>
    <scope>NUCLEOTIDE SEQUENCE</scope>
</reference>